<keyword evidence="3" id="KW-0489">Methyltransferase</keyword>
<dbReference type="PANTHER" id="PTHR12189:SF2">
    <property type="entry name" value="MRNA CAP GUANINE-N7 METHYLTRANSFERASE"/>
    <property type="match status" value="1"/>
</dbReference>
<keyword evidence="4" id="KW-0808">Transferase</keyword>
<dbReference type="Gene3D" id="3.30.470.30">
    <property type="entry name" value="DNA ligase/mRNA capping enzyme"/>
    <property type="match status" value="1"/>
</dbReference>
<dbReference type="SUPFAM" id="SSF55154">
    <property type="entry name" value="CYTH-like phosphatases"/>
    <property type="match status" value="1"/>
</dbReference>
<feature type="domain" description="MRNA cap 0 methyltransferase" evidence="9">
    <location>
        <begin position="701"/>
        <end position="1029"/>
    </location>
</feature>
<dbReference type="Pfam" id="PF03291">
    <property type="entry name" value="mRNA_G-N7_MeTrfase"/>
    <property type="match status" value="1"/>
</dbReference>
<keyword evidence="7" id="KW-0694">RNA-binding</keyword>
<keyword evidence="8" id="KW-0342">GTP-binding</keyword>
<name>A0A6C0LHF6_9ZZZZ</name>
<dbReference type="UniPathway" id="UPA00922"/>
<reference evidence="10" key="1">
    <citation type="journal article" date="2020" name="Nature">
        <title>Giant virus diversity and host interactions through global metagenomics.</title>
        <authorList>
            <person name="Schulz F."/>
            <person name="Roux S."/>
            <person name="Paez-Espino D."/>
            <person name="Jungbluth S."/>
            <person name="Walsh D.A."/>
            <person name="Denef V.J."/>
            <person name="McMahon K.D."/>
            <person name="Konstantinidis K.T."/>
            <person name="Eloe-Fadrosh E.A."/>
            <person name="Kyrpides N.C."/>
            <person name="Woyke T."/>
        </authorList>
    </citation>
    <scope>NUCLEOTIDE SEQUENCE</scope>
    <source>
        <strain evidence="10">GVMAG-M-3300027810-10</strain>
    </source>
</reference>
<evidence type="ECO:0000256" key="1">
    <source>
        <dbReference type="ARBA" id="ARBA00005129"/>
    </source>
</evidence>
<proteinExistence type="predicted"/>
<keyword evidence="5" id="KW-0949">S-adenosyl-L-methionine</keyword>
<dbReference type="GO" id="GO:0005524">
    <property type="term" value="F:ATP binding"/>
    <property type="evidence" value="ECO:0007669"/>
    <property type="project" value="InterPro"/>
</dbReference>
<evidence type="ECO:0000259" key="9">
    <source>
        <dbReference type="PROSITE" id="PS51562"/>
    </source>
</evidence>
<dbReference type="Gene3D" id="3.40.50.150">
    <property type="entry name" value="Vaccinia Virus protein VP39"/>
    <property type="match status" value="1"/>
</dbReference>
<evidence type="ECO:0000256" key="5">
    <source>
        <dbReference type="ARBA" id="ARBA00022691"/>
    </source>
</evidence>
<dbReference type="InterPro" id="IPR029063">
    <property type="entry name" value="SAM-dependent_MTases_sf"/>
</dbReference>
<dbReference type="EC" id="2.1.1.56" evidence="2"/>
<sequence length="1056" mass="122549">MSQDRHTPSTIDNLVSEYINYNVSDKNTLKECEVKFATKSSVQISKHNFENVISKLRGCGFMTADPNGSNMLRINVDKSDKKLENMRIELLGEHVIQNYCRNENILNLIEKSPEYVNITKKYYPKKNGQNYKTVDNHDFAFRVSFQLEEDIAKDDVTIKSNLTDNYNNISKFYRYINRIEYTHPDFPFKCHMSIVRSSKKLGYNMKRSGVITNKLQYEIEIEIDNDKVTNLEITQITSKLRVLIKYILCGLQDSKYPISYKEINSVKKSYLELFGIDNTFDNVKPKDFIGYSSVTLQLANLQETAFGNDINIRNNYTVTEKADGTRKLLFIDSKGTIYMIDTQINVQYTGMHTKVKDIFNSILDGEHIKYDKQGKFINLFAAFDIYMLSNIDKRSEVFVTTKEGKKVGRLPLLEKVTKSIKMSPGNNINPNAFRLECKRFYTDEGKDIFQNCDFILQKDKNELFEYTIDGLIFTPSDKTIPKANKRITWDKSFKWKPPAYNTIDFLIKIKKENGKDTVQNIVNGPSTTPYKTLHLYCGFSGGYTDPLNDVLNYNRKMYQNISERKKKEQEVTTYKAVPFIPTNPYDDKAYICNLELSYDSNGQLQLLTEENELINDNTIVEFSYRLDDKREHFQWKPLRVRYDKTQQYREGHNNFGNDYVTANNNWNTIHNPTTEQMITSGLNIPECADDDVYYNRKSTSTSTRSLRDFHNLVVKNLLINSISHKDDTLMDFAVGKGGDMPKWIQSELGFVYGIDISRDNIENKKDGACARFLNYAMRNDKIPEMIFSCGDSSKNIRSGDALIDDKYRVINDAVFGKGSQDKMKMGYNLFKNYGVGKDGFQITSCQFALHYFFENKYTLENFISNVIECTKLGGYFIGTSYDGKLLFDILQDYKKGDGKILRDDKGKIMWEVNKQYDRDEFNNDGSCLGYPIDVYQESINKTFREYLVNYDYFNDLMNTYGFVLVPDDEIKTMGLVSSNGLFSELYKHISQIHITDKTYNKSKIGTTLDMTNNEKEISFLNRYFIYKKIRKYTGDVNIMTFSQEPDESSIIESSDK</sequence>
<dbReference type="Pfam" id="PF01331">
    <property type="entry name" value="mRNA_cap_enzyme"/>
    <property type="match status" value="1"/>
</dbReference>
<evidence type="ECO:0000256" key="7">
    <source>
        <dbReference type="ARBA" id="ARBA00022884"/>
    </source>
</evidence>
<comment type="pathway">
    <text evidence="1">mRNA processing; mRNA capping.</text>
</comment>
<dbReference type="PROSITE" id="PS51562">
    <property type="entry name" value="RNA_CAP0_MT"/>
    <property type="match status" value="1"/>
</dbReference>
<dbReference type="PANTHER" id="PTHR12189">
    <property type="entry name" value="MRNA GUANINE-7- METHYLTRANSFERASE"/>
    <property type="match status" value="1"/>
</dbReference>
<evidence type="ECO:0000256" key="8">
    <source>
        <dbReference type="ARBA" id="ARBA00023134"/>
    </source>
</evidence>
<dbReference type="InterPro" id="IPR039753">
    <property type="entry name" value="RG7MT1"/>
</dbReference>
<dbReference type="GO" id="GO:0005525">
    <property type="term" value="F:GTP binding"/>
    <property type="evidence" value="ECO:0007669"/>
    <property type="project" value="UniProtKB-KW"/>
</dbReference>
<dbReference type="InterPro" id="IPR033469">
    <property type="entry name" value="CYTH-like_dom_sf"/>
</dbReference>
<dbReference type="InterPro" id="IPR004971">
    <property type="entry name" value="mRNA_G-N7_MeTrfase_dom"/>
</dbReference>
<organism evidence="10">
    <name type="scientific">viral metagenome</name>
    <dbReference type="NCBI Taxonomy" id="1070528"/>
    <lineage>
        <taxon>unclassified sequences</taxon>
        <taxon>metagenomes</taxon>
        <taxon>organismal metagenomes</taxon>
    </lineage>
</organism>
<protein>
    <recommendedName>
        <fullName evidence="2">mRNA (guanine-N(7))-methyltransferase</fullName>
        <ecNumber evidence="2">2.1.1.56</ecNumber>
    </recommendedName>
</protein>
<dbReference type="SUPFAM" id="SSF56091">
    <property type="entry name" value="DNA ligase/mRNA capping enzyme, catalytic domain"/>
    <property type="match status" value="1"/>
</dbReference>
<dbReference type="AlphaFoldDB" id="A0A6C0LHF6"/>
<dbReference type="SUPFAM" id="SSF53335">
    <property type="entry name" value="S-adenosyl-L-methionine-dependent methyltransferases"/>
    <property type="match status" value="1"/>
</dbReference>
<dbReference type="InterPro" id="IPR012340">
    <property type="entry name" value="NA-bd_OB-fold"/>
</dbReference>
<dbReference type="GO" id="GO:0004482">
    <property type="term" value="F:mRNA 5'-cap (guanine-N7-)-methyltransferase activity"/>
    <property type="evidence" value="ECO:0007669"/>
    <property type="project" value="UniProtKB-EC"/>
</dbReference>
<evidence type="ECO:0000256" key="3">
    <source>
        <dbReference type="ARBA" id="ARBA00022603"/>
    </source>
</evidence>
<dbReference type="Gene3D" id="2.40.50.140">
    <property type="entry name" value="Nucleic acid-binding proteins"/>
    <property type="match status" value="1"/>
</dbReference>
<evidence type="ECO:0000256" key="4">
    <source>
        <dbReference type="ARBA" id="ARBA00022679"/>
    </source>
</evidence>
<accession>A0A6C0LHF6</accession>
<dbReference type="GO" id="GO:0004484">
    <property type="term" value="F:mRNA guanylyltransferase activity"/>
    <property type="evidence" value="ECO:0007669"/>
    <property type="project" value="InterPro"/>
</dbReference>
<keyword evidence="6" id="KW-0547">Nucleotide-binding</keyword>
<evidence type="ECO:0000313" key="10">
    <source>
        <dbReference type="EMBL" id="QHU29840.1"/>
    </source>
</evidence>
<evidence type="ECO:0000256" key="6">
    <source>
        <dbReference type="ARBA" id="ARBA00022741"/>
    </source>
</evidence>
<dbReference type="EMBL" id="MN740497">
    <property type="protein sequence ID" value="QHU29840.1"/>
    <property type="molecule type" value="Genomic_DNA"/>
</dbReference>
<evidence type="ECO:0000256" key="2">
    <source>
        <dbReference type="ARBA" id="ARBA00011926"/>
    </source>
</evidence>
<dbReference type="InterPro" id="IPR001339">
    <property type="entry name" value="mRNA_cap_enzyme_adenylation"/>
</dbReference>
<dbReference type="GO" id="GO:0005634">
    <property type="term" value="C:nucleus"/>
    <property type="evidence" value="ECO:0007669"/>
    <property type="project" value="TreeGrafter"/>
</dbReference>
<dbReference type="SUPFAM" id="SSF50249">
    <property type="entry name" value="Nucleic acid-binding proteins"/>
    <property type="match status" value="1"/>
</dbReference>
<dbReference type="GO" id="GO:0003723">
    <property type="term" value="F:RNA binding"/>
    <property type="evidence" value="ECO:0007669"/>
    <property type="project" value="UniProtKB-KW"/>
</dbReference>